<name>A0A158GI83_CABSO</name>
<protein>
    <submittedName>
        <fullName evidence="1">Uncharacterized protein</fullName>
    </submittedName>
</protein>
<reference evidence="1 2" key="1">
    <citation type="submission" date="2016-01" db="EMBL/GenBank/DDBJ databases">
        <authorList>
            <person name="Oliw E.H."/>
        </authorList>
    </citation>
    <scope>NUCLEOTIDE SEQUENCE [LARGE SCALE GENOMIC DNA]</scope>
    <source>
        <strain evidence="1">LMG 22029</strain>
    </source>
</reference>
<evidence type="ECO:0000313" key="2">
    <source>
        <dbReference type="Proteomes" id="UP000054893"/>
    </source>
</evidence>
<sequence length="238" mass="25896">MRTGLTRRDSTAVGLSGTALRLDVQQTNRGASSAASSSRMHPAAVSFSAGVFSRKIAGKQNGQALVQNCGRLPLWLFRRSKRPINRVGCLALLQRPPRFARFSAACGRPLFSSLRQSADVPVAQYLISAQYLFDTCLIPGVESGPGRIKSGLHQLSPIKFLIAKNPLPCRRSTRPNAPVGTVPAARYRRACNSLLRFPGEQLALGASKITVVRLHLYSLTTSGQLTGFFQTVRKLYSE</sequence>
<dbReference type="EMBL" id="FCOC02000007">
    <property type="protein sequence ID" value="SAL31607.1"/>
    <property type="molecule type" value="Genomic_DNA"/>
</dbReference>
<evidence type="ECO:0000313" key="1">
    <source>
        <dbReference type="EMBL" id="SAL31607.1"/>
    </source>
</evidence>
<dbReference type="AlphaFoldDB" id="A0A158GI83"/>
<organism evidence="1 2">
    <name type="scientific">Caballeronia sordidicola</name>
    <name type="common">Burkholderia sordidicola</name>
    <dbReference type="NCBI Taxonomy" id="196367"/>
    <lineage>
        <taxon>Bacteria</taxon>
        <taxon>Pseudomonadati</taxon>
        <taxon>Pseudomonadota</taxon>
        <taxon>Betaproteobacteria</taxon>
        <taxon>Burkholderiales</taxon>
        <taxon>Burkholderiaceae</taxon>
        <taxon>Caballeronia</taxon>
    </lineage>
</organism>
<accession>A0A158GI83</accession>
<gene>
    <name evidence="1" type="ORF">AWB64_02861</name>
</gene>
<dbReference type="Proteomes" id="UP000054893">
    <property type="component" value="Unassembled WGS sequence"/>
</dbReference>
<proteinExistence type="predicted"/>